<dbReference type="Pfam" id="PF23915">
    <property type="entry name" value="SusG_C"/>
    <property type="match status" value="1"/>
</dbReference>
<dbReference type="AlphaFoldDB" id="A0AAN2CCU9"/>
<dbReference type="Proteomes" id="UP001058353">
    <property type="component" value="Chromosome"/>
</dbReference>
<evidence type="ECO:0000256" key="2">
    <source>
        <dbReference type="ARBA" id="ARBA00022801"/>
    </source>
</evidence>
<dbReference type="SMART" id="SM00642">
    <property type="entry name" value="Aamy"/>
    <property type="match status" value="1"/>
</dbReference>
<dbReference type="InterPro" id="IPR056300">
    <property type="entry name" value="SusG-like_C"/>
</dbReference>
<dbReference type="PANTHER" id="PTHR10357">
    <property type="entry name" value="ALPHA-AMYLASE FAMILY MEMBER"/>
    <property type="match status" value="1"/>
</dbReference>
<evidence type="ECO:0000256" key="3">
    <source>
        <dbReference type="ARBA" id="ARBA00023295"/>
    </source>
</evidence>
<dbReference type="RefSeq" id="WP_261902115.1">
    <property type="nucleotide sequence ID" value="NZ_AP026392.1"/>
</dbReference>
<name>A0AAN2CCU9_9ENTR</name>
<keyword evidence="2" id="KW-0378">Hydrolase</keyword>
<dbReference type="PANTHER" id="PTHR10357:SF179">
    <property type="entry name" value="NEUTRAL AND BASIC AMINO ACID TRANSPORT PROTEIN RBAT"/>
    <property type="match status" value="1"/>
</dbReference>
<dbReference type="Gene3D" id="2.60.40.1180">
    <property type="entry name" value="Golgi alpha-mannosidase II"/>
    <property type="match status" value="1"/>
</dbReference>
<dbReference type="SUPFAM" id="SSF51445">
    <property type="entry name" value="(Trans)glycosidases"/>
    <property type="match status" value="1"/>
</dbReference>
<dbReference type="FunFam" id="3.20.20.80:FF:000064">
    <property type="entry name" value="Oligo-1,6-glucosidase"/>
    <property type="match status" value="2"/>
</dbReference>
<reference evidence="5" key="1">
    <citation type="submission" date="2022-07" db="EMBL/GenBank/DDBJ databases">
        <title>Complete genome sequence of carbapenem-resistant Klebsiella spp. in Japan.</title>
        <authorList>
            <person name="Maehana S."/>
            <person name="Suzuki M."/>
            <person name="Kitasato H."/>
        </authorList>
    </citation>
    <scope>NUCLEOTIDE SEQUENCE</scope>
    <source>
        <strain evidence="5">KAM644</strain>
    </source>
</reference>
<dbReference type="FunFam" id="3.90.400.10:FF:000002">
    <property type="entry name" value="Sucrose isomerase"/>
    <property type="match status" value="1"/>
</dbReference>
<dbReference type="InterPro" id="IPR045857">
    <property type="entry name" value="O16G_dom_2"/>
</dbReference>
<dbReference type="FunFam" id="2.60.40.1180:FF:000007">
    <property type="entry name" value="Sucrose isomerase"/>
    <property type="match status" value="1"/>
</dbReference>
<dbReference type="InterPro" id="IPR017853">
    <property type="entry name" value="GH"/>
</dbReference>
<dbReference type="Pfam" id="PF00128">
    <property type="entry name" value="Alpha-amylase"/>
    <property type="match status" value="1"/>
</dbReference>
<dbReference type="CDD" id="cd11333">
    <property type="entry name" value="AmyAc_SI_OligoGlu_DGase"/>
    <property type="match status" value="1"/>
</dbReference>
<evidence type="ECO:0000256" key="1">
    <source>
        <dbReference type="ARBA" id="ARBA00008061"/>
    </source>
</evidence>
<sequence>MESKVATTKWWHNAVVYQIYPRSFCDANNDGIGDLAGITSKLDYLQQLGINVIWLSPVYQSPMDDNGYDISDYQNIAAEFGTLTEMENLIAEAKKRDIQIIMDLVVNHTSDEHQWFIEARKSKDNPYRDYYIWRQPRADGSAPNDYQSYFGGSGWEFDASTGEYYFHQFSRRQPDLNWENPKVHDEVHKMMNWWLNKGIGGFRMDVIDLIGKDVDNNVMVNGPRLHHLLQQMNRETFGHHDVLTVGETWSATPETARLYSDPTRNELSMVFQFEHITIGFHPQHGKWQPQAFDLIKLKKVFNKWQTELADSGWNSLFWNNHDLPRVVSKYGDPGTFRVESAKMLATALHFMKGTPFIYQGEEIGMTNVRFPAIEDYQDIESLNLYYERTAAGVPHEQMIEGIYTNGRDNARTPMQWNNTANAGFSRVKPWLKVNPNYTEINVQAALNTPDSVFFHYQKLIKLRKDQPIMTWGAYQPLLEDHPEVFAYLRTLNNERIIVINNFSACTVHLTLPVEAQGIQGECLISNYPPRTALDAELILQPYESFAIAYQSHNSN</sequence>
<gene>
    <name evidence="5" type="primary">treC</name>
    <name evidence="5" type="ORF">KAM644c_11310</name>
</gene>
<evidence type="ECO:0000259" key="4">
    <source>
        <dbReference type="SMART" id="SM00642"/>
    </source>
</evidence>
<proteinExistence type="inferred from homology"/>
<evidence type="ECO:0000313" key="5">
    <source>
        <dbReference type="EMBL" id="BDO12065.1"/>
    </source>
</evidence>
<dbReference type="Gene3D" id="3.20.20.80">
    <property type="entry name" value="Glycosidases"/>
    <property type="match status" value="1"/>
</dbReference>
<protein>
    <submittedName>
        <fullName evidence="5">Glucan 1,6-alpha-glucosidase</fullName>
    </submittedName>
</protein>
<dbReference type="GO" id="GO:0009313">
    <property type="term" value="P:oligosaccharide catabolic process"/>
    <property type="evidence" value="ECO:0007669"/>
    <property type="project" value="TreeGrafter"/>
</dbReference>
<dbReference type="SUPFAM" id="SSF51011">
    <property type="entry name" value="Glycosyl hydrolase domain"/>
    <property type="match status" value="1"/>
</dbReference>
<keyword evidence="3" id="KW-0326">Glycosidase</keyword>
<evidence type="ECO:0000313" key="6">
    <source>
        <dbReference type="Proteomes" id="UP001058353"/>
    </source>
</evidence>
<accession>A0AAN2CCU9</accession>
<comment type="similarity">
    <text evidence="1">Belongs to the glycosyl hydrolase 13 family.</text>
</comment>
<dbReference type="NCBIfam" id="NF008183">
    <property type="entry name" value="PRK10933.1"/>
    <property type="match status" value="1"/>
</dbReference>
<dbReference type="GO" id="GO:0004556">
    <property type="term" value="F:alpha-amylase activity"/>
    <property type="evidence" value="ECO:0007669"/>
    <property type="project" value="TreeGrafter"/>
</dbReference>
<dbReference type="InterPro" id="IPR006047">
    <property type="entry name" value="GH13_cat_dom"/>
</dbReference>
<dbReference type="EMBL" id="AP026407">
    <property type="protein sequence ID" value="BDO12065.1"/>
    <property type="molecule type" value="Genomic_DNA"/>
</dbReference>
<dbReference type="InterPro" id="IPR013780">
    <property type="entry name" value="Glyco_hydro_b"/>
</dbReference>
<organism evidence="5 6">
    <name type="scientific">Klebsiella quasipneumoniae subsp. quasipneumoniae</name>
    <dbReference type="NCBI Taxonomy" id="1667327"/>
    <lineage>
        <taxon>Bacteria</taxon>
        <taxon>Pseudomonadati</taxon>
        <taxon>Pseudomonadota</taxon>
        <taxon>Gammaproteobacteria</taxon>
        <taxon>Enterobacterales</taxon>
        <taxon>Enterobacteriaceae</taxon>
        <taxon>Klebsiella/Raoultella group</taxon>
        <taxon>Klebsiella</taxon>
        <taxon>Klebsiella pneumoniae complex</taxon>
    </lineage>
</organism>
<dbReference type="Gene3D" id="3.90.400.10">
    <property type="entry name" value="Oligo-1,6-glucosidase, Domain 2"/>
    <property type="match status" value="1"/>
</dbReference>
<feature type="domain" description="Glycosyl hydrolase family 13 catalytic" evidence="4">
    <location>
        <begin position="18"/>
        <end position="411"/>
    </location>
</feature>